<dbReference type="AlphaFoldDB" id="A0A918AD17"/>
<organism evidence="1 2">
    <name type="scientific">Nonomuraea glycinis</name>
    <dbReference type="NCBI Taxonomy" id="2047744"/>
    <lineage>
        <taxon>Bacteria</taxon>
        <taxon>Bacillati</taxon>
        <taxon>Actinomycetota</taxon>
        <taxon>Actinomycetes</taxon>
        <taxon>Streptosporangiales</taxon>
        <taxon>Streptosporangiaceae</taxon>
        <taxon>Nonomuraea</taxon>
    </lineage>
</organism>
<keyword evidence="2" id="KW-1185">Reference proteome</keyword>
<dbReference type="EMBL" id="BMNK01000021">
    <property type="protein sequence ID" value="GGP16628.1"/>
    <property type="molecule type" value="Genomic_DNA"/>
</dbReference>
<dbReference type="Proteomes" id="UP000660745">
    <property type="component" value="Unassembled WGS sequence"/>
</dbReference>
<sequence length="295" mass="32620">MVGQLNAVTESLTEHHPAEVARRLFLITAELGQLAGWMAYDQGLPGMAQRYYLLALHACREAAAPALGAKIIGDMTQLSTARGTFEDSLGLVRAALYSLPRGANELVRAELLGLEARAYAQLGQREAGNAARSADACVEVWAEAQGDTPPDWLHYMNQAEVDCLAANTFTDLALRSTVPERWRRYAARAESHTLSARSSRDQGYTRSLIFDEIRLAKVRLAQREPVESVAVARTSLRLAEPVRSSLVVDWLVRFDGELLARHPDCSEAAGFHDELRDYLRRAAPQRERELVGHGD</sequence>
<name>A0A918AD17_9ACTN</name>
<reference evidence="1" key="2">
    <citation type="submission" date="2020-09" db="EMBL/GenBank/DDBJ databases">
        <authorList>
            <person name="Sun Q."/>
            <person name="Zhou Y."/>
        </authorList>
    </citation>
    <scope>NUCLEOTIDE SEQUENCE</scope>
    <source>
        <strain evidence="1">CGMCC 4.7430</strain>
    </source>
</reference>
<accession>A0A918AD17</accession>
<protein>
    <recommendedName>
        <fullName evidence="3">XRE family transcriptional regulator</fullName>
    </recommendedName>
</protein>
<gene>
    <name evidence="1" type="ORF">GCM10012278_81230</name>
</gene>
<reference evidence="1" key="1">
    <citation type="journal article" date="2014" name="Int. J. Syst. Evol. Microbiol.">
        <title>Complete genome sequence of Corynebacterium casei LMG S-19264T (=DSM 44701T), isolated from a smear-ripened cheese.</title>
        <authorList>
            <consortium name="US DOE Joint Genome Institute (JGI-PGF)"/>
            <person name="Walter F."/>
            <person name="Albersmeier A."/>
            <person name="Kalinowski J."/>
            <person name="Ruckert C."/>
        </authorList>
    </citation>
    <scope>NUCLEOTIDE SEQUENCE</scope>
    <source>
        <strain evidence="1">CGMCC 4.7430</strain>
    </source>
</reference>
<proteinExistence type="predicted"/>
<comment type="caution">
    <text evidence="1">The sequence shown here is derived from an EMBL/GenBank/DDBJ whole genome shotgun (WGS) entry which is preliminary data.</text>
</comment>
<evidence type="ECO:0000313" key="1">
    <source>
        <dbReference type="EMBL" id="GGP16628.1"/>
    </source>
</evidence>
<evidence type="ECO:0008006" key="3">
    <source>
        <dbReference type="Google" id="ProtNLM"/>
    </source>
</evidence>
<evidence type="ECO:0000313" key="2">
    <source>
        <dbReference type="Proteomes" id="UP000660745"/>
    </source>
</evidence>
<dbReference type="RefSeq" id="WP_189144090.1">
    <property type="nucleotide sequence ID" value="NZ_BMNK01000021.1"/>
</dbReference>